<feature type="region of interest" description="Disordered" evidence="1">
    <location>
        <begin position="1"/>
        <end position="38"/>
    </location>
</feature>
<feature type="transmembrane region" description="Helical" evidence="2">
    <location>
        <begin position="114"/>
        <end position="136"/>
    </location>
</feature>
<gene>
    <name evidence="3" type="ORF">JIG36_09825</name>
</gene>
<reference evidence="3 4" key="1">
    <citation type="submission" date="2021-01" db="EMBL/GenBank/DDBJ databases">
        <title>Actinoplanes sp. nov. LDG1-06 isolated from lichen.</title>
        <authorList>
            <person name="Saeng-In P."/>
            <person name="Phongsopitanun W."/>
            <person name="Kanchanasin P."/>
            <person name="Yuki M."/>
            <person name="Kudo T."/>
            <person name="Ohkuma M."/>
            <person name="Tanasupawat S."/>
        </authorList>
    </citation>
    <scope>NUCLEOTIDE SEQUENCE [LARGE SCALE GENOMIC DNA]</scope>
    <source>
        <strain evidence="3 4">LDG1-06</strain>
    </source>
</reference>
<name>A0ABS2A7P5_9ACTN</name>
<proteinExistence type="predicted"/>
<keyword evidence="4" id="KW-1185">Reference proteome</keyword>
<accession>A0ABS2A7P5</accession>
<dbReference type="EMBL" id="JAENHP010000002">
    <property type="protein sequence ID" value="MBM2615853.1"/>
    <property type="molecule type" value="Genomic_DNA"/>
</dbReference>
<evidence type="ECO:0000313" key="4">
    <source>
        <dbReference type="Proteomes" id="UP000632138"/>
    </source>
</evidence>
<feature type="transmembrane region" description="Helical" evidence="2">
    <location>
        <begin position="80"/>
        <end position="102"/>
    </location>
</feature>
<keyword evidence="2" id="KW-1133">Transmembrane helix</keyword>
<protein>
    <submittedName>
        <fullName evidence="3">Uncharacterized protein</fullName>
    </submittedName>
</protein>
<sequence length="146" mass="14954">MTAEPRTSQAWLSPSTPAAARQVHQAPLQSGDKGLAARYQAAERPVQRPFGAAPVSAYPPGRPPQPSQVFAAVGALPPTVWPVVVLTVIFGPLAVISAANRANKAAKMGLPGTSYWMAFGITTAASFALGCALYAVGGMLVGLASL</sequence>
<feature type="compositionally biased region" description="Polar residues" evidence="1">
    <location>
        <begin position="1"/>
        <end position="16"/>
    </location>
</feature>
<keyword evidence="2" id="KW-0812">Transmembrane</keyword>
<comment type="caution">
    <text evidence="3">The sequence shown here is derived from an EMBL/GenBank/DDBJ whole genome shotgun (WGS) entry which is preliminary data.</text>
</comment>
<organism evidence="3 4">
    <name type="scientific">Paractinoplanes ovalisporus</name>
    <dbReference type="NCBI Taxonomy" id="2810368"/>
    <lineage>
        <taxon>Bacteria</taxon>
        <taxon>Bacillati</taxon>
        <taxon>Actinomycetota</taxon>
        <taxon>Actinomycetes</taxon>
        <taxon>Micromonosporales</taxon>
        <taxon>Micromonosporaceae</taxon>
        <taxon>Paractinoplanes</taxon>
    </lineage>
</organism>
<evidence type="ECO:0000256" key="1">
    <source>
        <dbReference type="SAM" id="MobiDB-lite"/>
    </source>
</evidence>
<evidence type="ECO:0000256" key="2">
    <source>
        <dbReference type="SAM" id="Phobius"/>
    </source>
</evidence>
<dbReference type="RefSeq" id="WP_203375702.1">
    <property type="nucleotide sequence ID" value="NZ_JAENHP010000002.1"/>
</dbReference>
<dbReference type="Proteomes" id="UP000632138">
    <property type="component" value="Unassembled WGS sequence"/>
</dbReference>
<keyword evidence="2" id="KW-0472">Membrane</keyword>
<evidence type="ECO:0000313" key="3">
    <source>
        <dbReference type="EMBL" id="MBM2615853.1"/>
    </source>
</evidence>